<dbReference type="EMBL" id="UINC01028056">
    <property type="protein sequence ID" value="SVB08381.1"/>
    <property type="molecule type" value="Genomic_DNA"/>
</dbReference>
<dbReference type="AlphaFoldDB" id="A0A382B4D9"/>
<dbReference type="GO" id="GO:0016779">
    <property type="term" value="F:nucleotidyltransferase activity"/>
    <property type="evidence" value="ECO:0007669"/>
    <property type="project" value="UniProtKB-ARBA"/>
</dbReference>
<dbReference type="CDD" id="cd04182">
    <property type="entry name" value="GT_2_like_f"/>
    <property type="match status" value="1"/>
</dbReference>
<dbReference type="InterPro" id="IPR025877">
    <property type="entry name" value="MobA-like_NTP_Trfase"/>
</dbReference>
<gene>
    <name evidence="2" type="ORF">METZ01_LOCUS161235</name>
</gene>
<name>A0A382B4D9_9ZZZZ</name>
<protein>
    <recommendedName>
        <fullName evidence="1">MobA-like NTP transferase domain-containing protein</fullName>
    </recommendedName>
</protein>
<organism evidence="2">
    <name type="scientific">marine metagenome</name>
    <dbReference type="NCBI Taxonomy" id="408172"/>
    <lineage>
        <taxon>unclassified sequences</taxon>
        <taxon>metagenomes</taxon>
        <taxon>ecological metagenomes</taxon>
    </lineage>
</organism>
<dbReference type="PANTHER" id="PTHR43777">
    <property type="entry name" value="MOLYBDENUM COFACTOR CYTIDYLYLTRANSFERASE"/>
    <property type="match status" value="1"/>
</dbReference>
<dbReference type="Gene3D" id="3.90.550.10">
    <property type="entry name" value="Spore Coat Polysaccharide Biosynthesis Protein SpsA, Chain A"/>
    <property type="match status" value="1"/>
</dbReference>
<dbReference type="InterPro" id="IPR029044">
    <property type="entry name" value="Nucleotide-diphossugar_trans"/>
</dbReference>
<sequence length="205" mass="22818">VSHKTVGILLAAGESSRMGRPKPLLPWRGTTLVEYQMNSMLRGGCKKVVVVTGRYDAEMAPLLADRPEIIRAYNPKYAEGKTTSVKTGIWELPDDISSIVLLAVDQPRPAWVIERILNEHTDHGADITSPRFNDHGGHPLIFDSSLRIELASVTEQGEGIREIFKKPNITRKDVIFESAIIRLDINTPEAYKEAVASYADLAEQR</sequence>
<accession>A0A382B4D9</accession>
<dbReference type="SUPFAM" id="SSF53448">
    <property type="entry name" value="Nucleotide-diphospho-sugar transferases"/>
    <property type="match status" value="1"/>
</dbReference>
<feature type="non-terminal residue" evidence="2">
    <location>
        <position position="1"/>
    </location>
</feature>
<dbReference type="PANTHER" id="PTHR43777:SF1">
    <property type="entry name" value="MOLYBDENUM COFACTOR CYTIDYLYLTRANSFERASE"/>
    <property type="match status" value="1"/>
</dbReference>
<evidence type="ECO:0000259" key="1">
    <source>
        <dbReference type="Pfam" id="PF12804"/>
    </source>
</evidence>
<feature type="domain" description="MobA-like NTP transferase" evidence="1">
    <location>
        <begin position="7"/>
        <end position="166"/>
    </location>
</feature>
<dbReference type="Pfam" id="PF12804">
    <property type="entry name" value="NTP_transf_3"/>
    <property type="match status" value="1"/>
</dbReference>
<evidence type="ECO:0000313" key="2">
    <source>
        <dbReference type="EMBL" id="SVB08381.1"/>
    </source>
</evidence>
<reference evidence="2" key="1">
    <citation type="submission" date="2018-05" db="EMBL/GenBank/DDBJ databases">
        <authorList>
            <person name="Lanie J.A."/>
            <person name="Ng W.-L."/>
            <person name="Kazmierczak K.M."/>
            <person name="Andrzejewski T.M."/>
            <person name="Davidsen T.M."/>
            <person name="Wayne K.J."/>
            <person name="Tettelin H."/>
            <person name="Glass J.I."/>
            <person name="Rusch D."/>
            <person name="Podicherti R."/>
            <person name="Tsui H.-C.T."/>
            <person name="Winkler M.E."/>
        </authorList>
    </citation>
    <scope>NUCLEOTIDE SEQUENCE</scope>
</reference>
<proteinExistence type="predicted"/>